<dbReference type="STRING" id="1661398.A0A482VXK8"/>
<keyword evidence="21" id="KW-1185">Reference proteome</keyword>
<dbReference type="HAMAP" id="MF_00527">
    <property type="entry name" value="3MGH"/>
    <property type="match status" value="1"/>
</dbReference>
<dbReference type="OrthoDB" id="6353017at2759"/>
<dbReference type="GO" id="GO:0006412">
    <property type="term" value="P:translation"/>
    <property type="evidence" value="ECO:0007669"/>
    <property type="project" value="InterPro"/>
</dbReference>
<dbReference type="InterPro" id="IPR000039">
    <property type="entry name" value="Ribosomal_eL18"/>
</dbReference>
<evidence type="ECO:0000256" key="12">
    <source>
        <dbReference type="ARBA" id="ARBA00035218"/>
    </source>
</evidence>
<keyword evidence="7" id="KW-0378">Hydrolase</keyword>
<evidence type="ECO:0000256" key="11">
    <source>
        <dbReference type="ARBA" id="ARBA00033426"/>
    </source>
</evidence>
<dbReference type="Pfam" id="PF02245">
    <property type="entry name" value="Pur_DNA_glyco"/>
    <property type="match status" value="1"/>
</dbReference>
<evidence type="ECO:0000256" key="16">
    <source>
        <dbReference type="ARBA" id="ARBA00076879"/>
    </source>
</evidence>
<dbReference type="FunFam" id="3.10.300.10:FF:000001">
    <property type="entry name" value="Putative 3-methyladenine DNA glycosylase"/>
    <property type="match status" value="1"/>
</dbReference>
<proteinExistence type="inferred from homology"/>
<dbReference type="SUPFAM" id="SSF50486">
    <property type="entry name" value="FMT C-terminal domain-like"/>
    <property type="match status" value="1"/>
</dbReference>
<keyword evidence="6" id="KW-0227">DNA damage</keyword>
<dbReference type="Gene3D" id="3.100.10.10">
    <property type="match status" value="1"/>
</dbReference>
<dbReference type="CDD" id="cd00540">
    <property type="entry name" value="AAG"/>
    <property type="match status" value="1"/>
</dbReference>
<comment type="similarity">
    <text evidence="4">Belongs to the DNA glycosylase MPG family.</text>
</comment>
<reference evidence="20 21" key="1">
    <citation type="submission" date="2017-03" db="EMBL/GenBank/DDBJ databases">
        <title>Genome of the blue death feigning beetle - Asbolus verrucosus.</title>
        <authorList>
            <person name="Rider S.D."/>
        </authorList>
    </citation>
    <scope>NUCLEOTIDE SEQUENCE [LARGE SCALE GENOMIC DNA]</scope>
    <source>
        <strain evidence="20">Butters</strain>
        <tissue evidence="20">Head and leg muscle</tissue>
    </source>
</reference>
<evidence type="ECO:0000256" key="7">
    <source>
        <dbReference type="ARBA" id="ARBA00022801"/>
    </source>
</evidence>
<evidence type="ECO:0000256" key="18">
    <source>
        <dbReference type="ARBA" id="ARBA00082988"/>
    </source>
</evidence>
<evidence type="ECO:0000256" key="17">
    <source>
        <dbReference type="ARBA" id="ARBA00078171"/>
    </source>
</evidence>
<accession>A0A482VXK8</accession>
<dbReference type="InterPro" id="IPR011034">
    <property type="entry name" value="Formyl_transferase-like_C_sf"/>
</dbReference>
<keyword evidence="9" id="KW-0234">DNA repair</keyword>
<evidence type="ECO:0000256" key="9">
    <source>
        <dbReference type="ARBA" id="ARBA00023204"/>
    </source>
</evidence>
<dbReference type="GO" id="GO:0003735">
    <property type="term" value="F:structural constituent of ribosome"/>
    <property type="evidence" value="ECO:0007669"/>
    <property type="project" value="InterPro"/>
</dbReference>
<evidence type="ECO:0000256" key="14">
    <source>
        <dbReference type="ARBA" id="ARBA00066187"/>
    </source>
</evidence>
<protein>
    <recommendedName>
        <fullName evidence="15">DNA-3-methyladenine glycosylase</fullName>
        <ecNumber evidence="5">3.2.2.21</ecNumber>
    </recommendedName>
    <alternativeName>
        <fullName evidence="16">3-alkyladenine DNA glycosylase</fullName>
    </alternativeName>
    <alternativeName>
        <fullName evidence="11">3-methyladenine DNA glycosidase</fullName>
    </alternativeName>
    <alternativeName>
        <fullName evidence="13">60S ribosomal protein L18</fullName>
    </alternativeName>
    <alternativeName>
        <fullName evidence="18">ADPG</fullName>
    </alternativeName>
    <alternativeName>
        <fullName evidence="12">Large ribosomal subunit protein eL18</fullName>
    </alternativeName>
    <alternativeName>
        <fullName evidence="17">N-methylpurine-DNA glycosylase</fullName>
    </alternativeName>
</protein>
<comment type="function">
    <text evidence="2">Hydrolysis of the deoxyribose N-glycosidic bond to excise 3-methyladenine, and 7-methylguanine from the damaged DNA polymer formed by alkylation lesions.</text>
</comment>
<dbReference type="AlphaFoldDB" id="A0A482VXK8"/>
<evidence type="ECO:0000256" key="5">
    <source>
        <dbReference type="ARBA" id="ARBA00012000"/>
    </source>
</evidence>
<dbReference type="EMBL" id="QDEB01051878">
    <property type="protein sequence ID" value="RZC37530.1"/>
    <property type="molecule type" value="Genomic_DNA"/>
</dbReference>
<evidence type="ECO:0000313" key="20">
    <source>
        <dbReference type="EMBL" id="RZC37530.1"/>
    </source>
</evidence>
<evidence type="ECO:0000256" key="6">
    <source>
        <dbReference type="ARBA" id="ARBA00022763"/>
    </source>
</evidence>
<evidence type="ECO:0000256" key="1">
    <source>
        <dbReference type="ARBA" id="ARBA00000086"/>
    </source>
</evidence>
<dbReference type="PANTHER" id="PTHR10934">
    <property type="entry name" value="60S RIBOSOMAL PROTEIN L18"/>
    <property type="match status" value="1"/>
</dbReference>
<dbReference type="GO" id="GO:0022625">
    <property type="term" value="C:cytosolic large ribosomal subunit"/>
    <property type="evidence" value="ECO:0007669"/>
    <property type="project" value="TreeGrafter"/>
</dbReference>
<keyword evidence="8 20" id="KW-0689">Ribosomal protein</keyword>
<dbReference type="InterPro" id="IPR003180">
    <property type="entry name" value="MPG"/>
</dbReference>
<dbReference type="Gene3D" id="3.10.300.10">
    <property type="entry name" value="Methylpurine-DNA glycosylase (MPG)"/>
    <property type="match status" value="1"/>
</dbReference>
<comment type="catalytic activity">
    <reaction evidence="1">
        <text>Hydrolysis of alkylated DNA, releasing 3-methyladenine, 3-methylguanine, 7-methylguanine and 7-methyladenine.</text>
        <dbReference type="EC" id="3.2.2.21"/>
    </reaction>
</comment>
<evidence type="ECO:0000259" key="19">
    <source>
        <dbReference type="Pfam" id="PF17135"/>
    </source>
</evidence>
<dbReference type="GO" id="GO:0003905">
    <property type="term" value="F:alkylbase DNA N-glycosylase activity"/>
    <property type="evidence" value="ECO:0007669"/>
    <property type="project" value="UniProtKB-EC"/>
</dbReference>
<comment type="caution">
    <text evidence="20">The sequence shown here is derived from an EMBL/GenBank/DDBJ whole genome shotgun (WGS) entry which is preliminary data.</text>
</comment>
<sequence>MQKSKRLLKENLDLPCKEMALYLLGKIVSRKLEDGSVLKGRIVETECYLGGVDKTSHSFGGRQTPGNAPMYMPAGTTYVYFTYGMYYCFNISSIEPGAAVLLRALQPIQGLEIMEKFRTAKRKRPLKEIELCNGPSKLCVAMNIRKDTCNKIDLSDNETLWLEDDGEKVETTQIVTSTRIGIASAEAWWEVVLRRTDLSFLSIRVNHVLDGYFQGVDINHKHDRKVRRTEPKSQDVYLRLLVKLYRYLARRTGSKFNKIVLKRLFMSKINKPPISLARVVRLMKKPGREGLTAVIVGTVTDDARIWEVPKLSVCALRVTETARARIIKAGGEVITFDQLALRAPTGAKTVLLQGRRNAREAVKHFGPAPGVPHSHSKPFVRAKGRKFERARGRRRSCGYKK</sequence>
<evidence type="ECO:0000256" key="10">
    <source>
        <dbReference type="ARBA" id="ARBA00023274"/>
    </source>
</evidence>
<gene>
    <name evidence="20" type="ORF">BDFB_004632</name>
</gene>
<organism evidence="20 21">
    <name type="scientific">Asbolus verrucosus</name>
    <name type="common">Desert ironclad beetle</name>
    <dbReference type="NCBI Taxonomy" id="1661398"/>
    <lineage>
        <taxon>Eukaryota</taxon>
        <taxon>Metazoa</taxon>
        <taxon>Ecdysozoa</taxon>
        <taxon>Arthropoda</taxon>
        <taxon>Hexapoda</taxon>
        <taxon>Insecta</taxon>
        <taxon>Pterygota</taxon>
        <taxon>Neoptera</taxon>
        <taxon>Endopterygota</taxon>
        <taxon>Coleoptera</taxon>
        <taxon>Polyphaga</taxon>
        <taxon>Cucujiformia</taxon>
        <taxon>Tenebrionidae</taxon>
        <taxon>Pimeliinae</taxon>
        <taxon>Asbolus</taxon>
    </lineage>
</organism>
<evidence type="ECO:0000313" key="21">
    <source>
        <dbReference type="Proteomes" id="UP000292052"/>
    </source>
</evidence>
<dbReference type="EC" id="3.2.2.21" evidence="5"/>
<dbReference type="Proteomes" id="UP000292052">
    <property type="component" value="Unassembled WGS sequence"/>
</dbReference>
<dbReference type="InterPro" id="IPR021131">
    <property type="entry name" value="Ribosomal_uL15/eL18"/>
</dbReference>
<name>A0A482VXK8_ASBVE</name>
<evidence type="ECO:0000256" key="8">
    <source>
        <dbReference type="ARBA" id="ARBA00022980"/>
    </source>
</evidence>
<dbReference type="GO" id="GO:0003723">
    <property type="term" value="F:RNA binding"/>
    <property type="evidence" value="ECO:0007669"/>
    <property type="project" value="TreeGrafter"/>
</dbReference>
<dbReference type="PANTHER" id="PTHR10934:SF2">
    <property type="entry name" value="LARGE RIBOSOMAL SUBUNIT PROTEIN EL18"/>
    <property type="match status" value="1"/>
</dbReference>
<evidence type="ECO:0000256" key="4">
    <source>
        <dbReference type="ARBA" id="ARBA00009232"/>
    </source>
</evidence>
<dbReference type="SUPFAM" id="SSF52080">
    <property type="entry name" value="Ribosomal proteins L15p and L18e"/>
    <property type="match status" value="1"/>
</dbReference>
<dbReference type="InterPro" id="IPR036227">
    <property type="entry name" value="Ribosomal_uL15/eL18_sf"/>
</dbReference>
<dbReference type="NCBIfam" id="TIGR00567">
    <property type="entry name" value="3mg"/>
    <property type="match status" value="1"/>
</dbReference>
<evidence type="ECO:0000256" key="13">
    <source>
        <dbReference type="ARBA" id="ARBA00035323"/>
    </source>
</evidence>
<dbReference type="GO" id="GO:0003677">
    <property type="term" value="F:DNA binding"/>
    <property type="evidence" value="ECO:0007669"/>
    <property type="project" value="InterPro"/>
</dbReference>
<keyword evidence="10" id="KW-0687">Ribonucleoprotein</keyword>
<dbReference type="InterPro" id="IPR036995">
    <property type="entry name" value="MPG_sf"/>
</dbReference>
<feature type="domain" description="Large ribosomal subunit protein uL15/eL18" evidence="19">
    <location>
        <begin position="215"/>
        <end position="401"/>
    </location>
</feature>
<comment type="similarity">
    <text evidence="3">Belongs to the eukaryotic ribosomal protein eL18 family.</text>
</comment>
<dbReference type="Pfam" id="PF17135">
    <property type="entry name" value="Ribosomal_L18"/>
    <property type="match status" value="1"/>
</dbReference>
<evidence type="ECO:0000256" key="2">
    <source>
        <dbReference type="ARBA" id="ARBA00002421"/>
    </source>
</evidence>
<evidence type="ECO:0000256" key="15">
    <source>
        <dbReference type="ARBA" id="ARBA00068926"/>
    </source>
</evidence>
<dbReference type="GO" id="GO:0006284">
    <property type="term" value="P:base-excision repair"/>
    <property type="evidence" value="ECO:0007669"/>
    <property type="project" value="InterPro"/>
</dbReference>
<evidence type="ECO:0000256" key="3">
    <source>
        <dbReference type="ARBA" id="ARBA00006815"/>
    </source>
</evidence>
<dbReference type="FunFam" id="3.100.10.10:FF:000001">
    <property type="entry name" value="60S ribosomal protein L18"/>
    <property type="match status" value="1"/>
</dbReference>
<comment type="subunit">
    <text evidence="14">Binds MBD1. Binds SSBP1.</text>
</comment>